<evidence type="ECO:0000313" key="2">
    <source>
        <dbReference type="Proteomes" id="UP001165136"/>
    </source>
</evidence>
<comment type="caution">
    <text evidence="1">The sequence shown here is derived from an EMBL/GenBank/DDBJ whole genome shotgun (WGS) entry which is preliminary data.</text>
</comment>
<sequence>MRAVPVLWVSGAPGVGKSTAAWALYLRMRSAGQQAAHVDIDQLGLFAPAPPTDPELHRVKATILVEVLATFARHGAQQLIVSGIADPHRGIDPYVRHVEQLDFTLVRLRCDRDELRRRYLGRGSSDERLDELMSVAEVLDRNNVGIALDTAAMSPDEVADALADHIGRPSDMPLCHERPIDGKSGSGAPVLLVVGPTAVGKSTAGWKVLSTLWERGVAAAYVDVDQLGFFAPEPSARLKAENLARVWQGYRDAGARALIVVARGAPEAYEQALAGEKVTTVHLDASPADLAQRVVRRARGDGPRLAGDSLIALPSWQQSQIAARATDEAHTLRPQLTNSSVVVDTSGEDSSTVAARLVTLLEPVLLNM</sequence>
<reference evidence="1" key="1">
    <citation type="submission" date="2023-03" db="EMBL/GenBank/DDBJ databases">
        <title>Amycolatopsis taiwanensis NBRC 103393.</title>
        <authorList>
            <person name="Ichikawa N."/>
            <person name="Sato H."/>
            <person name="Tonouchi N."/>
        </authorList>
    </citation>
    <scope>NUCLEOTIDE SEQUENCE</scope>
    <source>
        <strain evidence="1">NBRC 103393</strain>
    </source>
</reference>
<dbReference type="AlphaFoldDB" id="A0A9W6QZ72"/>
<dbReference type="Proteomes" id="UP001165136">
    <property type="component" value="Unassembled WGS sequence"/>
</dbReference>
<dbReference type="RefSeq" id="WP_285486228.1">
    <property type="nucleotide sequence ID" value="NZ_BSTI01000002.1"/>
</dbReference>
<accession>A0A9W6QZ72</accession>
<dbReference type="InterPro" id="IPR027417">
    <property type="entry name" value="P-loop_NTPase"/>
</dbReference>
<evidence type="ECO:0000313" key="1">
    <source>
        <dbReference type="EMBL" id="GLY64742.1"/>
    </source>
</evidence>
<dbReference type="SUPFAM" id="SSF52540">
    <property type="entry name" value="P-loop containing nucleoside triphosphate hydrolases"/>
    <property type="match status" value="2"/>
</dbReference>
<name>A0A9W6QZ72_9PSEU</name>
<dbReference type="Pfam" id="PF13238">
    <property type="entry name" value="AAA_18"/>
    <property type="match status" value="1"/>
</dbReference>
<organism evidence="1 2">
    <name type="scientific">Amycolatopsis taiwanensis</name>
    <dbReference type="NCBI Taxonomy" id="342230"/>
    <lineage>
        <taxon>Bacteria</taxon>
        <taxon>Bacillati</taxon>
        <taxon>Actinomycetota</taxon>
        <taxon>Actinomycetes</taxon>
        <taxon>Pseudonocardiales</taxon>
        <taxon>Pseudonocardiaceae</taxon>
        <taxon>Amycolatopsis</taxon>
    </lineage>
</organism>
<proteinExistence type="predicted"/>
<evidence type="ECO:0008006" key="3">
    <source>
        <dbReference type="Google" id="ProtNLM"/>
    </source>
</evidence>
<protein>
    <recommendedName>
        <fullName evidence="3">Adenylylsulfate kinase</fullName>
    </recommendedName>
</protein>
<keyword evidence="2" id="KW-1185">Reference proteome</keyword>
<dbReference type="EMBL" id="BSTI01000002">
    <property type="protein sequence ID" value="GLY64742.1"/>
    <property type="molecule type" value="Genomic_DNA"/>
</dbReference>
<dbReference type="Gene3D" id="3.40.50.300">
    <property type="entry name" value="P-loop containing nucleotide triphosphate hydrolases"/>
    <property type="match status" value="2"/>
</dbReference>
<gene>
    <name evidence="1" type="ORF">Atai01_13610</name>
</gene>